<evidence type="ECO:0000259" key="2">
    <source>
        <dbReference type="SMART" id="SM00955"/>
    </source>
</evidence>
<dbReference type="InterPro" id="IPR050180">
    <property type="entry name" value="RNR_Ribonuclease"/>
</dbReference>
<feature type="compositionally biased region" description="Polar residues" evidence="1">
    <location>
        <begin position="1"/>
        <end position="16"/>
    </location>
</feature>
<accession>A0A0U1M7D8</accession>
<dbReference type="PANTHER" id="PTHR23355">
    <property type="entry name" value="RIBONUCLEASE"/>
    <property type="match status" value="1"/>
</dbReference>
<dbReference type="STRING" id="28573.A0A0U1M7D8"/>
<dbReference type="GO" id="GO:0006402">
    <property type="term" value="P:mRNA catabolic process"/>
    <property type="evidence" value="ECO:0007669"/>
    <property type="project" value="TreeGrafter"/>
</dbReference>
<feature type="region of interest" description="Disordered" evidence="1">
    <location>
        <begin position="1"/>
        <end position="45"/>
    </location>
</feature>
<dbReference type="GO" id="GO:0000932">
    <property type="term" value="C:P-body"/>
    <property type="evidence" value="ECO:0007669"/>
    <property type="project" value="TreeGrafter"/>
</dbReference>
<evidence type="ECO:0000256" key="1">
    <source>
        <dbReference type="SAM" id="MobiDB-lite"/>
    </source>
</evidence>
<dbReference type="Pfam" id="PF23214">
    <property type="entry name" value="SH3_CYT4"/>
    <property type="match status" value="1"/>
</dbReference>
<dbReference type="InterPro" id="IPR056624">
    <property type="entry name" value="WH_CYT4"/>
</dbReference>
<dbReference type="AlphaFoldDB" id="A0A0U1M7D8"/>
<dbReference type="InterPro" id="IPR001900">
    <property type="entry name" value="RNase_II/R"/>
</dbReference>
<feature type="domain" description="RNB" evidence="2">
    <location>
        <begin position="523"/>
        <end position="868"/>
    </location>
</feature>
<dbReference type="EMBL" id="CVMT01000010">
    <property type="protein sequence ID" value="CRG91563.1"/>
    <property type="molecule type" value="Genomic_DNA"/>
</dbReference>
<reference evidence="3 4" key="1">
    <citation type="submission" date="2015-04" db="EMBL/GenBank/DDBJ databases">
        <authorList>
            <person name="Syromyatnikov M.Y."/>
            <person name="Popov V.N."/>
        </authorList>
    </citation>
    <scope>NUCLEOTIDE SEQUENCE [LARGE SCALE GENOMIC DNA]</scope>
    <source>
        <strain evidence="3">WF-38-12</strain>
    </source>
</reference>
<protein>
    <recommendedName>
        <fullName evidence="2">RNB domain-containing protein</fullName>
    </recommendedName>
</protein>
<dbReference type="InterPro" id="IPR012340">
    <property type="entry name" value="NA-bd_OB-fold"/>
</dbReference>
<name>A0A0U1M7D8_TALIS</name>
<dbReference type="Proteomes" id="UP000054383">
    <property type="component" value="Unassembled WGS sequence"/>
</dbReference>
<dbReference type="InterPro" id="IPR056625">
    <property type="entry name" value="SH3_CYT4"/>
</dbReference>
<dbReference type="Pfam" id="PF23216">
    <property type="entry name" value="WHD_CYT4"/>
    <property type="match status" value="1"/>
</dbReference>
<dbReference type="GO" id="GO:0003723">
    <property type="term" value="F:RNA binding"/>
    <property type="evidence" value="ECO:0007669"/>
    <property type="project" value="InterPro"/>
</dbReference>
<evidence type="ECO:0000313" key="3">
    <source>
        <dbReference type="EMBL" id="CRG91563.1"/>
    </source>
</evidence>
<dbReference type="SMART" id="SM00955">
    <property type="entry name" value="RNB"/>
    <property type="match status" value="1"/>
</dbReference>
<dbReference type="PANTHER" id="PTHR23355:SF65">
    <property type="entry name" value="EXORIBONUCLEASE CYT-4, PUTATIVE (AFU_ORTHOLOGUE AFUA_7G01550)-RELATED"/>
    <property type="match status" value="1"/>
</dbReference>
<dbReference type="OMA" id="WPYFFPR"/>
<feature type="compositionally biased region" description="Basic residues" evidence="1">
    <location>
        <begin position="18"/>
        <end position="31"/>
    </location>
</feature>
<dbReference type="OrthoDB" id="2285229at2759"/>
<dbReference type="SUPFAM" id="SSF50249">
    <property type="entry name" value="Nucleic acid-binding proteins"/>
    <property type="match status" value="1"/>
</dbReference>
<evidence type="ECO:0000313" key="4">
    <source>
        <dbReference type="Proteomes" id="UP000054383"/>
    </source>
</evidence>
<gene>
    <name evidence="3" type="ORF">PISL3812_08613</name>
</gene>
<sequence length="1019" mass="116287">MRSQRRSLSTVTNLTFRPSRRSPKIDHRTRRALHDEPSVKPEQSALSRTAIDNYLLRTEFEENKDIREYLRKWQAQNVNYLDPVRGPDTSNPVPSDDWKGNMLNDNLASFDEAVERAQSAVEESSDFDIQMDDSYETGEILEPGDLVGFFSGVGLMTPAIYIRSVERQKQFYSLRGKWRIASDRDIDIVIKNFVPKEETEALIPFLPTTIAATDIEMQALTEGGVPRSVGGALITKLQDFDYDIKAIYREKCKRLDKTYSIIAEPNDRSTYKLRDMTRKLLDISEEEVTPAALFATHQAILRSPYLVMCDRSSIFADKYTVQPKTKQTAFDTVVGWIRDHQEYQTQLAMGFRKVDFSHHPMQRFLSKARRLIQKSREIRSPTTMASVGPCAQRFKPSETNDGRVYSKVKTEEFDENDNMILEYLQYYTFPRLRMTTGLPRYGAVHIMRATGMYATADIQRGVIPLFLQELGVISPWENIHILDHSLALPSHDIDSCREAQTAEGRESNTDVARYKQDAMEKSRVDWGDLPIYCIDDPGAKEIDDGISLEPVPGSDDAFWVRVHIANPSAFVPFTDPVSKYASECISTVYLPERTYPMIPPKITQECFSLAPGRPTLTISAKVNLEGEVLETNITNGYARNVIYLTHNRLRRIFGAGEDVKVFTVGGEVPSKPQEHYKETLTKEEEDRFHVLRDLMTKINLKWRENGGLTWPDSFAKQNPRVYSGEQQIEPHEMSKVSHGGYYLGDPIIGLQWYGGDPYDIPDLGKKNLVALVMRFACHVAGRWAAERNIPLVYDGTFYHPEYPPLTPAKLKSFEAADWLRFAPPKGHSASNPLVHHGLGVDVYTKATSPLRRYTDLLAHYQIEAALRYEQEHGEKFDAKKTPSALPFSTQDVGQVLERMESVSPVIRNLQNFSNTSWACQFLFRAFYFSECKLPETFPCMVRHRLENISTLGTKYTGAYAGENLPFGMRARLFVFPESEDLDLLSTVEARIIAVDMSLNVIDMEVVRKVKKWERTGDWA</sequence>
<dbReference type="Pfam" id="PF00773">
    <property type="entry name" value="RNB"/>
    <property type="match status" value="1"/>
</dbReference>
<dbReference type="GO" id="GO:0000175">
    <property type="term" value="F:3'-5'-RNA exonuclease activity"/>
    <property type="evidence" value="ECO:0007669"/>
    <property type="project" value="TreeGrafter"/>
</dbReference>
<organism evidence="3 4">
    <name type="scientific">Talaromyces islandicus</name>
    <name type="common">Penicillium islandicum</name>
    <dbReference type="NCBI Taxonomy" id="28573"/>
    <lineage>
        <taxon>Eukaryota</taxon>
        <taxon>Fungi</taxon>
        <taxon>Dikarya</taxon>
        <taxon>Ascomycota</taxon>
        <taxon>Pezizomycotina</taxon>
        <taxon>Eurotiomycetes</taxon>
        <taxon>Eurotiomycetidae</taxon>
        <taxon>Eurotiales</taxon>
        <taxon>Trichocomaceae</taxon>
        <taxon>Talaromyces</taxon>
        <taxon>Talaromyces sect. Islandici</taxon>
    </lineage>
</organism>
<proteinExistence type="predicted"/>
<keyword evidence="4" id="KW-1185">Reference proteome</keyword>